<evidence type="ECO:0000313" key="1">
    <source>
        <dbReference type="EMBL" id="KAJ9653485.1"/>
    </source>
</evidence>
<protein>
    <submittedName>
        <fullName evidence="1">Uncharacterized protein</fullName>
    </submittedName>
</protein>
<dbReference type="EMBL" id="JAPDRQ010000152">
    <property type="protein sequence ID" value="KAJ9653485.1"/>
    <property type="molecule type" value="Genomic_DNA"/>
</dbReference>
<comment type="caution">
    <text evidence="1">The sequence shown here is derived from an EMBL/GenBank/DDBJ whole genome shotgun (WGS) entry which is preliminary data.</text>
</comment>
<accession>A0ACC3A090</accession>
<gene>
    <name evidence="1" type="ORF">H2198_007327</name>
</gene>
<evidence type="ECO:0000313" key="2">
    <source>
        <dbReference type="Proteomes" id="UP001172386"/>
    </source>
</evidence>
<organism evidence="1 2">
    <name type="scientific">Neophaeococcomyces mojaviensis</name>
    <dbReference type="NCBI Taxonomy" id="3383035"/>
    <lineage>
        <taxon>Eukaryota</taxon>
        <taxon>Fungi</taxon>
        <taxon>Dikarya</taxon>
        <taxon>Ascomycota</taxon>
        <taxon>Pezizomycotina</taxon>
        <taxon>Eurotiomycetes</taxon>
        <taxon>Chaetothyriomycetidae</taxon>
        <taxon>Chaetothyriales</taxon>
        <taxon>Chaetothyriales incertae sedis</taxon>
        <taxon>Neophaeococcomyces</taxon>
    </lineage>
</organism>
<proteinExistence type="predicted"/>
<sequence length="821" mass="91625">MIADKKPFRVIIAGGGVAGLTLANSLQRANIDYLLLEARDEVAPVAGASIAIGANGGRILDQIGALDRVLEVSTPSDFADSYKDGKLFDSNDFLKLNHARSGYSVNFLNRQSLLQILYQSVPNKDKILVSKRVSRVDCRQDGVVVQCKDGTSYEGSVVVGADGVHSMVRQEMWRHMELESPGAVTEEEKHKMTAEYSCMYGVSRPVKGLSQGILYKIYGEDVSFLSAVGKQDQVFWFVFQKLDRKYTIPNIPRFTTQDAETQAQKLLSRPITDEVFFQDIWQQKESCILAPLEEAFFSKWTWGRLACVGDSAHKWTPNIGQGGNNAIESAAALTNALHKLVSRQEKESLPSHKEITESLEAFQAHRQARAEATFEISCKVTRFEAMKGLAEKLLSLYIFPNSGEFLATRLASSTIGSEKLEFLPDPKRSLMGTMAFNQNYGVGKEDDLLKRAKLALPLLLIGYFCHISIQAIMRQPSVISPFISCLTNGKLDFGPGHQVNLAPSYYGGITWLEQKFSPLIVVFAPSLLNIDSAHRLQMISFLADLSPILLIWLLESHRRANAFTFMRFPIFFGIGAQLYGIGSIGPLYFFLHYIQSPLSKFTAFDQRLINVAAAYTALPALALAYRLPSLAMYFAPDLSARLHVNAMWQLFPVWLSISHYILSKFFVKDTTKYDRIYKPSTDLPYTRFAMTALASVSALIFNWVRWQSSFSLGYVFFSNVGSISAPFTILNSLNLVSGMALLLRTDQISCVLACFTWLALLFKDLKDAGILQTSWVRLISYAVLITYVCGPGTMIAMGWLWREQLLASKRAKGAVIRMADD</sequence>
<keyword evidence="2" id="KW-1185">Reference proteome</keyword>
<name>A0ACC3A090_9EURO</name>
<dbReference type="Proteomes" id="UP001172386">
    <property type="component" value="Unassembled WGS sequence"/>
</dbReference>
<reference evidence="1" key="1">
    <citation type="submission" date="2022-10" db="EMBL/GenBank/DDBJ databases">
        <title>Culturing micro-colonial fungi from biological soil crusts in the Mojave desert and describing Neophaeococcomyces mojavensis, and introducing the new genera and species Taxawa tesnikishii.</title>
        <authorList>
            <person name="Kurbessoian T."/>
            <person name="Stajich J.E."/>
        </authorList>
    </citation>
    <scope>NUCLEOTIDE SEQUENCE</scope>
    <source>
        <strain evidence="1">JES_112</strain>
    </source>
</reference>